<feature type="region of interest" description="Disordered" evidence="1">
    <location>
        <begin position="208"/>
        <end position="237"/>
    </location>
</feature>
<accession>A0AAN6JTQ1</accession>
<evidence type="ECO:0000256" key="1">
    <source>
        <dbReference type="SAM" id="MobiDB-lite"/>
    </source>
</evidence>
<feature type="compositionally biased region" description="Basic residues" evidence="1">
    <location>
        <begin position="601"/>
        <end position="612"/>
    </location>
</feature>
<comment type="caution">
    <text evidence="2">The sequence shown here is derived from an EMBL/GenBank/DDBJ whole genome shotgun (WGS) entry which is preliminary data.</text>
</comment>
<feature type="region of interest" description="Disordered" evidence="1">
    <location>
        <begin position="275"/>
        <end position="335"/>
    </location>
</feature>
<keyword evidence="3" id="KW-1185">Reference proteome</keyword>
<feature type="compositionally biased region" description="Low complexity" evidence="1">
    <location>
        <begin position="287"/>
        <end position="304"/>
    </location>
</feature>
<feature type="region of interest" description="Disordered" evidence="1">
    <location>
        <begin position="976"/>
        <end position="1009"/>
    </location>
</feature>
<feature type="compositionally biased region" description="Acidic residues" evidence="1">
    <location>
        <begin position="513"/>
        <end position="525"/>
    </location>
</feature>
<feature type="region of interest" description="Disordered" evidence="1">
    <location>
        <begin position="410"/>
        <end position="628"/>
    </location>
</feature>
<feature type="region of interest" description="Disordered" evidence="1">
    <location>
        <begin position="720"/>
        <end position="748"/>
    </location>
</feature>
<dbReference type="AlphaFoldDB" id="A0AAN6JTQ1"/>
<feature type="compositionally biased region" description="Basic and acidic residues" evidence="1">
    <location>
        <begin position="468"/>
        <end position="481"/>
    </location>
</feature>
<feature type="compositionally biased region" description="Acidic residues" evidence="1">
    <location>
        <begin position="984"/>
        <end position="995"/>
    </location>
</feature>
<organism evidence="2 3">
    <name type="scientific">Tilletia horrida</name>
    <dbReference type="NCBI Taxonomy" id="155126"/>
    <lineage>
        <taxon>Eukaryota</taxon>
        <taxon>Fungi</taxon>
        <taxon>Dikarya</taxon>
        <taxon>Basidiomycota</taxon>
        <taxon>Ustilaginomycotina</taxon>
        <taxon>Exobasidiomycetes</taxon>
        <taxon>Tilletiales</taxon>
        <taxon>Tilletiaceae</taxon>
        <taxon>Tilletia</taxon>
    </lineage>
</organism>
<proteinExistence type="predicted"/>
<sequence>MAGAPPVTPGGPVGPTHDVVFSHLSVRLIKTLVGDHDGAPLHHISGPMQLVTVTPPAPMLPTLVLSLPGFTLPFRTFNPTTVSGSGIHDAEPPRHTYIGFGAGNHGLDGPSLWFKEHITEEGAWDRKSRNQPAAIWTLYLMGAPTPLVTHLQGVLSGWPRNMPKLPHWLSDPALYGWPWKDQFIQMPLLLPLPLPQAQAQAQALPGVTAAPRPLPTPPIDSTPVKPNARPGIPAKPLELRSAAPAAILTPPAEESRELSNIAPIAAVVAAAVVTEQESTPAPKRRSISPSASPGSKSSSPASSDKSGRPAVQSSGRGVPRNEVGPEAAPARKKIELLPSLPPSVILPNLEHNAWAAPADEKEGPKDDESNTDEAFPAEYRHSLVAVDNETGQVLGILASNIVLDAQNWDDASSSKGEHGDDLPTPTVSRMKAAAAPKALPPKPQEEPHRPFTAYRDPDEFSPYGPSNDVDKIERPPSRLAEHTFAPPPIPRKDGLAGSARDSMASAVFFSAAEELESGAEEETDAEEHAAPGTDTDGSRPHSPLAGDGGKTAQIQLGAHPATRAVETYQEGLLRDADADAEDEGAESDRSGSTVGGFLTRPFRKKKKAKKRASSAAAAEQKRSTIVGTAMEEDADLVLNSIAPEDEGESDAVELSTESISSLSVLRGANGDVLPNHLPRTQLRTSALLDAEHQVWTDAISQNEIPATAAYTHLAAIPVSSKTATEEPESQNAQAANKGGEDSAVESSAVESPTRAAAIAAVAGEYIQGGTVLLKFLQGTISASMINPAQVADLVRQGASSVQAAVGVDSPAGAGAASSSESREDLRTGAMSYIPVLPVHLLYYMGIVTERPPASSAPDLPSAAKGALDSVARAAGVGFGVGRLWKTLVDSAMSGSYQATVATFSSLVPSSASGSSTTSSSTLESLGEAGKSGLTTCWNWVSSAAVASVHMTSDALASVGAVVHSAASPLVVSSDLDRTARARDEDEDEDDDDEWEVTIPDFDPNSLGSTPRPIYRRKVKSVVPSASNGFGVAGQSQVLRSSAGGASSGSTLKRGDVDWKRVSIVHFDGQGVSRRAVMAGAGLPGMETGIW</sequence>
<gene>
    <name evidence="2" type="ORF">OC846_003657</name>
</gene>
<evidence type="ECO:0000313" key="2">
    <source>
        <dbReference type="EMBL" id="KAK0550460.1"/>
    </source>
</evidence>
<protein>
    <submittedName>
        <fullName evidence="2">Uncharacterized protein</fullName>
    </submittedName>
</protein>
<evidence type="ECO:0000313" key="3">
    <source>
        <dbReference type="Proteomes" id="UP001176517"/>
    </source>
</evidence>
<dbReference type="EMBL" id="JAPDMZ010000092">
    <property type="protein sequence ID" value="KAK0550460.1"/>
    <property type="molecule type" value="Genomic_DNA"/>
</dbReference>
<name>A0AAN6JTQ1_9BASI</name>
<dbReference type="Proteomes" id="UP001176517">
    <property type="component" value="Unassembled WGS sequence"/>
</dbReference>
<reference evidence="2" key="1">
    <citation type="journal article" date="2023" name="PhytoFront">
        <title>Draft Genome Resources of Seven Strains of Tilletia horrida, Causal Agent of Kernel Smut of Rice.</title>
        <authorList>
            <person name="Khanal S."/>
            <person name="Antony Babu S."/>
            <person name="Zhou X.G."/>
        </authorList>
    </citation>
    <scope>NUCLEOTIDE SEQUENCE</scope>
    <source>
        <strain evidence="2">TX6</strain>
    </source>
</reference>